<evidence type="ECO:0000259" key="8">
    <source>
        <dbReference type="PROSITE" id="PS51096"/>
    </source>
</evidence>
<dbReference type="GO" id="GO:0005737">
    <property type="term" value="C:cytoplasm"/>
    <property type="evidence" value="ECO:0007669"/>
    <property type="project" value="UniProtKB-SubCell"/>
</dbReference>
<sequence>MGGLIMKPNLILMSHGNLASTLIESAKMILGDLPKDDYDVIHLHTDNTFAQIENQLKRLLDKFGNNQILIMTDLYGGTPFNIASKFYRKNDNICLISGMNLDMVIEYFSSDLDYNISKFIDEIISVSKDSIALYTKNEPEIYADIDI</sequence>
<dbReference type="InterPro" id="IPR033887">
    <property type="entry name" value="PTS_IIA_man"/>
</dbReference>
<organism evidence="9 10">
    <name type="scientific">Brachyspira intermedia (strain ATCC 51140 / PWS/A)</name>
    <name type="common">Serpulina intermedia</name>
    <dbReference type="NCBI Taxonomy" id="1045858"/>
    <lineage>
        <taxon>Bacteria</taxon>
        <taxon>Pseudomonadati</taxon>
        <taxon>Spirochaetota</taxon>
        <taxon>Spirochaetia</taxon>
        <taxon>Brachyspirales</taxon>
        <taxon>Brachyspiraceae</taxon>
        <taxon>Brachyspira</taxon>
    </lineage>
</organism>
<dbReference type="PATRIC" id="fig|1045858.4.peg.2803"/>
<protein>
    <submittedName>
        <fullName evidence="9">PTS system, IIa component</fullName>
    </submittedName>
</protein>
<evidence type="ECO:0000256" key="6">
    <source>
        <dbReference type="ARBA" id="ARBA00022683"/>
    </source>
</evidence>
<dbReference type="SUPFAM" id="SSF53062">
    <property type="entry name" value="PTS system fructose IIA component-like"/>
    <property type="match status" value="1"/>
</dbReference>
<dbReference type="InterPro" id="IPR036662">
    <property type="entry name" value="PTS_EIIA_man-typ_sf"/>
</dbReference>
<keyword evidence="10" id="KW-1185">Reference proteome</keyword>
<evidence type="ECO:0000313" key="9">
    <source>
        <dbReference type="EMBL" id="AEM23398.1"/>
    </source>
</evidence>
<reference evidence="9 10" key="1">
    <citation type="journal article" date="2011" name="BMC Genomics">
        <title>Complete genome sequence of Brachyspira intermedia reveals unique genomic features in Brachyspira species and phage-mediated horizontal gene transfer.</title>
        <authorList>
            <person name="Hafstrom T."/>
            <person name="Jansson D.S."/>
            <person name="Segerman B."/>
        </authorList>
    </citation>
    <scope>NUCLEOTIDE SEQUENCE [LARGE SCALE GENOMIC DNA]</scope>
    <source>
        <strain evidence="10">ATCC 51140 / PWS/A</strain>
    </source>
</reference>
<evidence type="ECO:0000313" key="10">
    <source>
        <dbReference type="Proteomes" id="UP000008522"/>
    </source>
</evidence>
<dbReference type="CDD" id="cd00006">
    <property type="entry name" value="PTS_IIA_man"/>
    <property type="match status" value="1"/>
</dbReference>
<name>G0EQV2_BRAIP</name>
<dbReference type="OrthoDB" id="9799827at2"/>
<dbReference type="Pfam" id="PF03610">
    <property type="entry name" value="EIIA-man"/>
    <property type="match status" value="1"/>
</dbReference>
<dbReference type="PANTHER" id="PTHR33799:SF1">
    <property type="entry name" value="PTS SYSTEM MANNOSE-SPECIFIC EIIAB COMPONENT-RELATED"/>
    <property type="match status" value="1"/>
</dbReference>
<evidence type="ECO:0000256" key="5">
    <source>
        <dbReference type="ARBA" id="ARBA00022679"/>
    </source>
</evidence>
<dbReference type="Gene3D" id="3.40.50.510">
    <property type="entry name" value="Phosphotransferase system, mannose-type IIA component"/>
    <property type="match status" value="1"/>
</dbReference>
<dbReference type="Proteomes" id="UP000008522">
    <property type="component" value="Chromosome"/>
</dbReference>
<dbReference type="InterPro" id="IPR051471">
    <property type="entry name" value="Bacterial_PTS_sugar_comp"/>
</dbReference>
<evidence type="ECO:0000256" key="4">
    <source>
        <dbReference type="ARBA" id="ARBA00022597"/>
    </source>
</evidence>
<dbReference type="PROSITE" id="PS51096">
    <property type="entry name" value="PTS_EIIA_TYPE_4"/>
    <property type="match status" value="1"/>
</dbReference>
<accession>G0EQV2</accession>
<evidence type="ECO:0000256" key="7">
    <source>
        <dbReference type="ARBA" id="ARBA00022777"/>
    </source>
</evidence>
<dbReference type="HOGENOM" id="CLU_123235_1_0_12"/>
<feature type="domain" description="PTS EIIA type-4" evidence="8">
    <location>
        <begin position="7"/>
        <end position="131"/>
    </location>
</feature>
<dbReference type="GO" id="GO:0016301">
    <property type="term" value="F:kinase activity"/>
    <property type="evidence" value="ECO:0007669"/>
    <property type="project" value="UniProtKB-KW"/>
</dbReference>
<keyword evidence="7" id="KW-0418">Kinase</keyword>
<keyword evidence="2" id="KW-0813">Transport</keyword>
<dbReference type="eggNOG" id="COG2893">
    <property type="taxonomic scope" value="Bacteria"/>
</dbReference>
<keyword evidence="4" id="KW-0762">Sugar transport</keyword>
<evidence type="ECO:0000256" key="2">
    <source>
        <dbReference type="ARBA" id="ARBA00022448"/>
    </source>
</evidence>
<keyword evidence="5" id="KW-0808">Transferase</keyword>
<dbReference type="PANTHER" id="PTHR33799">
    <property type="entry name" value="PTS PERMEASE-RELATED-RELATED"/>
    <property type="match status" value="1"/>
</dbReference>
<dbReference type="KEGG" id="bip:Bint_2804"/>
<keyword evidence="6" id="KW-0598">Phosphotransferase system</keyword>
<dbReference type="AlphaFoldDB" id="G0EQV2"/>
<proteinExistence type="predicted"/>
<dbReference type="GO" id="GO:0009401">
    <property type="term" value="P:phosphoenolpyruvate-dependent sugar phosphotransferase system"/>
    <property type="evidence" value="ECO:0007669"/>
    <property type="project" value="UniProtKB-KW"/>
</dbReference>
<comment type="subcellular location">
    <subcellularLocation>
        <location evidence="1">Cytoplasm</location>
    </subcellularLocation>
</comment>
<evidence type="ECO:0000256" key="1">
    <source>
        <dbReference type="ARBA" id="ARBA00004496"/>
    </source>
</evidence>
<dbReference type="GO" id="GO:0016020">
    <property type="term" value="C:membrane"/>
    <property type="evidence" value="ECO:0007669"/>
    <property type="project" value="InterPro"/>
</dbReference>
<dbReference type="EMBL" id="CP002874">
    <property type="protein sequence ID" value="AEM23398.1"/>
    <property type="molecule type" value="Genomic_DNA"/>
</dbReference>
<gene>
    <name evidence="9" type="ordered locus">Bint_2804</name>
</gene>
<keyword evidence="3" id="KW-0963">Cytoplasm</keyword>
<evidence type="ECO:0000256" key="3">
    <source>
        <dbReference type="ARBA" id="ARBA00022490"/>
    </source>
</evidence>
<dbReference type="InterPro" id="IPR004701">
    <property type="entry name" value="PTS_EIIA_man-typ"/>
</dbReference>